<dbReference type="AlphaFoldDB" id="A0AAD2CP65"/>
<sequence length="892" mass="100793">MDVANSEHGNEEEKESTGNERLVKDSLLQQWSEDDDESAEEHLTMIGKAKGFPDAQAVNFRQEVIGGAVVAAFQGNQDMISQTKSTNKITSALAITSLNFLKHQQERLKIENERGLDRFLSILCGKVLKEYYKRTKEQARSLTVLSESNDRMVPVNYLISKTELSHSYDVHKFVLQAERVAKWFDASNDSVNASDYEDAPYFCVVQSSGMGKTKVIYEGCKRLKQKNNWSCYTVLPWTLKDSYALTTKGDVFSHRLNLEAFMEEKTALDAATAVLEYLNTFYDKLVAEASSQHDNENTIFLCFDEAQVYLESQRFQNDKGAKNVKHPAFLFRCIRLWLRQKKRHQEVIGCFCGTLATLASSRLEADPQLSVPSSRDFTPSGKHYNFYDKGAKMFPIFLQTTTMGCLAGRNLEGYKDLGKHTTEYRHAIRHGRPLFELMEENGDLARNEGSIVRRMLLYGLGNHWIVGKESLKACLSILGTRVQMGQTSFPVASDMVGYGYANLTHATSTDAIICYMPDPVCGRLAMQLMDPEWALGDIKGRPSSWWLRKMKEIFSQGLCRPEKGDFGEIMVALYFLVCADVLRRRDNHNHTTFSVSLEDWIEQLTTGGLERRQGHRSNVDILPKRKSKRLLAAKSQGSRQKMTAEKVDETMAEAYEVEVEASISFIQVCQNYLRACEADWEGFCSQDFLSYMYASGTAFYVFPGCPIVDLVIPIKLSGQRKHCFAPLVISIKSHAFYSPADARWECQRMTERFKRIEESNDKEVFEFFPGALCLLVVFGSTAVSDDNDLTLGHSAVRELAKKKVVSGVLRIPAKDAFGGFCDTFCTLTSEITFGTSEVFASHSFVRAYCMDDNTEELDTRSALRYSPGKEESELLQNLHEQFKSGYSTSGSL</sequence>
<evidence type="ECO:0000256" key="1">
    <source>
        <dbReference type="SAM" id="MobiDB-lite"/>
    </source>
</evidence>
<dbReference type="Proteomes" id="UP001295423">
    <property type="component" value="Unassembled WGS sequence"/>
</dbReference>
<protein>
    <submittedName>
        <fullName evidence="2">Uncharacterized protein</fullName>
    </submittedName>
</protein>
<comment type="caution">
    <text evidence="2">The sequence shown here is derived from an EMBL/GenBank/DDBJ whole genome shotgun (WGS) entry which is preliminary data.</text>
</comment>
<evidence type="ECO:0000313" key="2">
    <source>
        <dbReference type="EMBL" id="CAJ1941555.1"/>
    </source>
</evidence>
<organism evidence="2 3">
    <name type="scientific">Cylindrotheca closterium</name>
    <dbReference type="NCBI Taxonomy" id="2856"/>
    <lineage>
        <taxon>Eukaryota</taxon>
        <taxon>Sar</taxon>
        <taxon>Stramenopiles</taxon>
        <taxon>Ochrophyta</taxon>
        <taxon>Bacillariophyta</taxon>
        <taxon>Bacillariophyceae</taxon>
        <taxon>Bacillariophycidae</taxon>
        <taxon>Bacillariales</taxon>
        <taxon>Bacillariaceae</taxon>
        <taxon>Cylindrotheca</taxon>
    </lineage>
</organism>
<keyword evidence="3" id="KW-1185">Reference proteome</keyword>
<dbReference type="PANTHER" id="PTHR33266:SF1">
    <property type="entry name" value="F-BOX DOMAIN-CONTAINING PROTEIN"/>
    <property type="match status" value="1"/>
</dbReference>
<evidence type="ECO:0000313" key="3">
    <source>
        <dbReference type="Proteomes" id="UP001295423"/>
    </source>
</evidence>
<dbReference type="PANTHER" id="PTHR33266">
    <property type="entry name" value="CHROMOSOME 15, WHOLE GENOME SHOTGUN SEQUENCE"/>
    <property type="match status" value="1"/>
</dbReference>
<name>A0AAD2CP65_9STRA</name>
<proteinExistence type="predicted"/>
<feature type="compositionally biased region" description="Basic and acidic residues" evidence="1">
    <location>
        <begin position="8"/>
        <end position="24"/>
    </location>
</feature>
<reference evidence="2" key="1">
    <citation type="submission" date="2023-08" db="EMBL/GenBank/DDBJ databases">
        <authorList>
            <person name="Audoor S."/>
            <person name="Bilcke G."/>
        </authorList>
    </citation>
    <scope>NUCLEOTIDE SEQUENCE</scope>
</reference>
<dbReference type="EMBL" id="CAKOGP040001035">
    <property type="protein sequence ID" value="CAJ1941555.1"/>
    <property type="molecule type" value="Genomic_DNA"/>
</dbReference>
<feature type="region of interest" description="Disordered" evidence="1">
    <location>
        <begin position="1"/>
        <end position="40"/>
    </location>
</feature>
<gene>
    <name evidence="2" type="ORF">CYCCA115_LOCUS7565</name>
</gene>
<accession>A0AAD2CP65</accession>